<reference evidence="1 2" key="1">
    <citation type="submission" date="2019-06" db="EMBL/GenBank/DDBJ databases">
        <title>Streptomyces sporangiiformans sp. nov., a novel actinomycete isolated from soil in Mount Song.</title>
        <authorList>
            <person name="Han L."/>
        </authorList>
    </citation>
    <scope>NUCLEOTIDE SEQUENCE [LARGE SCALE GENOMIC DNA]</scope>
    <source>
        <strain evidence="1 2">NEAU-SSA 1</strain>
    </source>
</reference>
<dbReference type="EMBL" id="VCHX02000123">
    <property type="protein sequence ID" value="TPQ21180.1"/>
    <property type="molecule type" value="Genomic_DNA"/>
</dbReference>
<dbReference type="AlphaFoldDB" id="A0A505DEN9"/>
<evidence type="ECO:0000313" key="2">
    <source>
        <dbReference type="Proteomes" id="UP000317378"/>
    </source>
</evidence>
<dbReference type="RefSeq" id="WP_119101143.1">
    <property type="nucleotide sequence ID" value="NZ_QXMJ01000123.1"/>
</dbReference>
<dbReference type="OrthoDB" id="1495085at2"/>
<proteinExistence type="predicted"/>
<keyword evidence="2" id="KW-1185">Reference proteome</keyword>
<gene>
    <name evidence="1" type="ORF">FGD71_016085</name>
</gene>
<evidence type="ECO:0000313" key="1">
    <source>
        <dbReference type="EMBL" id="TPQ21180.1"/>
    </source>
</evidence>
<organism evidence="1 2">
    <name type="scientific">Streptomyces sporangiiformans</name>
    <dbReference type="NCBI Taxonomy" id="2315329"/>
    <lineage>
        <taxon>Bacteria</taxon>
        <taxon>Bacillati</taxon>
        <taxon>Actinomycetota</taxon>
        <taxon>Actinomycetes</taxon>
        <taxon>Kitasatosporales</taxon>
        <taxon>Streptomycetaceae</taxon>
        <taxon>Streptomyces</taxon>
    </lineage>
</organism>
<name>A0A505DEN9_9ACTN</name>
<dbReference type="Proteomes" id="UP000317378">
    <property type="component" value="Unassembled WGS sequence"/>
</dbReference>
<accession>A0A505DEN9</accession>
<comment type="caution">
    <text evidence="1">The sequence shown here is derived from an EMBL/GenBank/DDBJ whole genome shotgun (WGS) entry which is preliminary data.</text>
</comment>
<protein>
    <submittedName>
        <fullName evidence="1">Uncharacterized protein</fullName>
    </submittedName>
</protein>
<sequence>MSHKNSQVKPPINQRVLTLGITSDALSPDDFPPGVATLEELLAVRKRSWAELQATGIDGEEGYVSLDPDEAEAELRRLFDGHAFGVVLIGGGIKNVPEYTVLFERIVNVLIDLQPDIRLSFSSHPTNVPEALQRWLKRS</sequence>